<evidence type="ECO:0000313" key="3">
    <source>
        <dbReference type="Proteomes" id="UP000033618"/>
    </source>
</evidence>
<keyword evidence="3" id="KW-1185">Reference proteome</keyword>
<reference evidence="2 3" key="1">
    <citation type="submission" date="2015-03" db="EMBL/GenBank/DDBJ databases">
        <title>Draft Genome Sequence of Burkholderia andropogonis type strain ICMP2807, isolated from Sorghum bicolor.</title>
        <authorList>
            <person name="Lopes-Santos L."/>
            <person name="Castro D.B."/>
            <person name="Ottoboni L.M."/>
            <person name="Park D."/>
            <person name="Weirc B.S."/>
            <person name="Destefano S.A."/>
        </authorList>
    </citation>
    <scope>NUCLEOTIDE SEQUENCE [LARGE SCALE GENOMIC DNA]</scope>
    <source>
        <strain evidence="2 3">ICMP2807</strain>
    </source>
</reference>
<accession>A0A0F5JXI8</accession>
<dbReference type="Proteomes" id="UP000033618">
    <property type="component" value="Unassembled WGS sequence"/>
</dbReference>
<proteinExistence type="predicted"/>
<name>A0A0F5JXI8_9BURK</name>
<protein>
    <recommendedName>
        <fullName evidence="4">Regulatory protein</fullName>
    </recommendedName>
</protein>
<dbReference type="InterPro" id="IPR016631">
    <property type="entry name" value="Regulatory_RpfE"/>
</dbReference>
<dbReference type="PATRIC" id="fig|28092.6.peg.3986"/>
<dbReference type="PIRSF" id="PIRSF015283">
    <property type="entry name" value="Regulatory_RpfE"/>
    <property type="match status" value="1"/>
</dbReference>
<evidence type="ECO:0008006" key="4">
    <source>
        <dbReference type="Google" id="ProtNLM"/>
    </source>
</evidence>
<dbReference type="AlphaFoldDB" id="A0A0F5JXI8"/>
<evidence type="ECO:0000256" key="1">
    <source>
        <dbReference type="SAM" id="MobiDB-lite"/>
    </source>
</evidence>
<comment type="caution">
    <text evidence="2">The sequence shown here is derived from an EMBL/GenBank/DDBJ whole genome shotgun (WGS) entry which is preliminary data.</text>
</comment>
<sequence length="401" mass="43468">MAGAERALRALLTARETPAFDTLLRRARLIDSDTGDDYQRSLPHERWLSRRYGLPPIHAAQDAPLAPFMMLADGLDPSAMAADPDRTIDEAGAMASGGVVQWACLEPAHIEVTHDRLVLAHPQTLGIDATEATHLAEEIATSATARGLYFVAPSPTRWYLGERRGTLLAGLHGASPLRAAGRSIDIWLPVDETQADAEGVAPRSSRWMGFQTELQMAWHAHPVNTMREARGARAVNAVWLHGRGTWPPPAIPDAPFSITFADAAAARGLSIAAGRPARPLPANFAALCAGLRESGHVADTPNPDEARRTQGGAGDSPPQTILIQTDALSLPMIDEDWRSWLDAFAALDQSWFAPALQALREHVIDEIRLTPCGEQAAKTLSIRRGDLLAFWRRRTFAGLLS</sequence>
<evidence type="ECO:0000313" key="2">
    <source>
        <dbReference type="EMBL" id="KKB62533.1"/>
    </source>
</evidence>
<feature type="region of interest" description="Disordered" evidence="1">
    <location>
        <begin position="295"/>
        <end position="319"/>
    </location>
</feature>
<gene>
    <name evidence="2" type="ORF">WM40_16925</name>
</gene>
<organism evidence="2 3">
    <name type="scientific">Robbsia andropogonis</name>
    <dbReference type="NCBI Taxonomy" id="28092"/>
    <lineage>
        <taxon>Bacteria</taxon>
        <taxon>Pseudomonadati</taxon>
        <taxon>Pseudomonadota</taxon>
        <taxon>Betaproteobacteria</taxon>
        <taxon>Burkholderiales</taxon>
        <taxon>Burkholderiaceae</taxon>
        <taxon>Robbsia</taxon>
    </lineage>
</organism>
<dbReference type="EMBL" id="LAQU01000019">
    <property type="protein sequence ID" value="KKB62533.1"/>
    <property type="molecule type" value="Genomic_DNA"/>
</dbReference>
<dbReference type="STRING" id="28092.WM40_16925"/>